<accession>A0ABM7IGM7</accession>
<feature type="domain" description="LytR/CpsA/Psr regulator C-terminal" evidence="4">
    <location>
        <begin position="354"/>
        <end position="439"/>
    </location>
</feature>
<evidence type="ECO:0000256" key="1">
    <source>
        <dbReference type="ARBA" id="ARBA00006068"/>
    </source>
</evidence>
<dbReference type="Pfam" id="PF03816">
    <property type="entry name" value="LytR_cpsA_psr"/>
    <property type="match status" value="1"/>
</dbReference>
<dbReference type="InterPro" id="IPR004474">
    <property type="entry name" value="LytR_CpsA_psr"/>
</dbReference>
<feature type="domain" description="Cell envelope-related transcriptional attenuator" evidence="3">
    <location>
        <begin position="87"/>
        <end position="260"/>
    </location>
</feature>
<dbReference type="PANTHER" id="PTHR33392">
    <property type="entry name" value="POLYISOPRENYL-TEICHOIC ACID--PEPTIDOGLYCAN TEICHOIC ACID TRANSFERASE TAGU"/>
    <property type="match status" value="1"/>
</dbReference>
<evidence type="ECO:0000313" key="5">
    <source>
        <dbReference type="EMBL" id="BBX85860.1"/>
    </source>
</evidence>
<gene>
    <name evidence="5" type="ORF">MAUB_37330</name>
</gene>
<dbReference type="InterPro" id="IPR027381">
    <property type="entry name" value="LytR/CpsA/Psr_C"/>
</dbReference>
<evidence type="ECO:0000259" key="3">
    <source>
        <dbReference type="Pfam" id="PF03816"/>
    </source>
</evidence>
<dbReference type="RefSeq" id="WP_138228264.1">
    <property type="nucleotide sequence ID" value="NZ_AP022577.1"/>
</dbReference>
<sequence length="479" mass="50333">MRFLVALVSTFALALTGVGWWIAHGVISGFTISHALGIDLPGTGNVNGSMNILLIGLDSRRDQDGNELPQELLDQLHAGDSDSGGYNTNTLILVHVTPDNHVVAFSIPRDDYVPVDDISGYSHIKIKEAYGLKKAEFAQKLNDEGITDQHELESQGREAGRSATIAAVRDLTGVKVNYFAEVSLSGFYDLTSALGGVDVCLNNAVQDDEYSGADFPAGKQTLNPSQALAFVRQRHNLDNGDLDRTHRQQAFLASVMHKLQSGGVFGDIGKFSNLMSVARKDIVLSSGWTNDVFRRLGSISGSNIEFQTLPVLRYDNVNGQSVNIVDSAAIRSTVSAAFSDDKAASTTPAAPTSTVDVINGGDMTGLAAMVAAALSAHGFSTGDVRSAQAGEPTATQIDYGPGAEADAKQLASQLAITAAPRSSDQEAPGRIRVILGNDYDPPSAISDVSATNAAVTKSSDEAAPDQGKPLSGDGVPCVN</sequence>
<reference evidence="5 6" key="1">
    <citation type="journal article" date="2019" name="Emerg. Microbes Infect.">
        <title>Comprehensive subspecies identification of 175 nontuberculous mycobacteria species based on 7547 genomic profiles.</title>
        <authorList>
            <person name="Matsumoto Y."/>
            <person name="Kinjo T."/>
            <person name="Motooka D."/>
            <person name="Nabeya D."/>
            <person name="Jung N."/>
            <person name="Uechi K."/>
            <person name="Horii T."/>
            <person name="Iida T."/>
            <person name="Fujita J."/>
            <person name="Nakamura S."/>
        </authorList>
    </citation>
    <scope>NUCLEOTIDE SEQUENCE [LARGE SCALE GENOMIC DNA]</scope>
    <source>
        <strain evidence="5 6">JCM 15296</strain>
    </source>
</reference>
<dbReference type="PANTHER" id="PTHR33392:SF6">
    <property type="entry name" value="POLYISOPRENYL-TEICHOIC ACID--PEPTIDOGLYCAN TEICHOIC ACID TRANSFERASE TAGU"/>
    <property type="match status" value="1"/>
</dbReference>
<evidence type="ECO:0008006" key="7">
    <source>
        <dbReference type="Google" id="ProtNLM"/>
    </source>
</evidence>
<protein>
    <recommendedName>
        <fullName evidence="7">LytR family transcriptional regulator</fullName>
    </recommendedName>
</protein>
<dbReference type="InterPro" id="IPR050922">
    <property type="entry name" value="LytR/CpsA/Psr_CW_biosynth"/>
</dbReference>
<dbReference type="Proteomes" id="UP000465609">
    <property type="component" value="Chromosome"/>
</dbReference>
<dbReference type="Gene3D" id="3.30.70.2390">
    <property type="match status" value="1"/>
</dbReference>
<feature type="region of interest" description="Disordered" evidence="2">
    <location>
        <begin position="455"/>
        <end position="479"/>
    </location>
</feature>
<proteinExistence type="inferred from homology"/>
<comment type="similarity">
    <text evidence="1">Belongs to the LytR/CpsA/Psr (LCP) family.</text>
</comment>
<name>A0ABM7IGM7_9MYCO</name>
<evidence type="ECO:0000256" key="2">
    <source>
        <dbReference type="SAM" id="MobiDB-lite"/>
    </source>
</evidence>
<evidence type="ECO:0000259" key="4">
    <source>
        <dbReference type="Pfam" id="PF13399"/>
    </source>
</evidence>
<organism evidence="5 6">
    <name type="scientific">Mycolicibacterium aubagnense</name>
    <dbReference type="NCBI Taxonomy" id="319707"/>
    <lineage>
        <taxon>Bacteria</taxon>
        <taxon>Bacillati</taxon>
        <taxon>Actinomycetota</taxon>
        <taxon>Actinomycetes</taxon>
        <taxon>Mycobacteriales</taxon>
        <taxon>Mycobacteriaceae</taxon>
        <taxon>Mycolicibacterium</taxon>
    </lineage>
</organism>
<dbReference type="Pfam" id="PF13399">
    <property type="entry name" value="LytR_C"/>
    <property type="match status" value="1"/>
</dbReference>
<evidence type="ECO:0000313" key="6">
    <source>
        <dbReference type="Proteomes" id="UP000465609"/>
    </source>
</evidence>
<keyword evidence="6" id="KW-1185">Reference proteome</keyword>
<dbReference type="Gene3D" id="3.40.630.190">
    <property type="entry name" value="LCP protein"/>
    <property type="match status" value="1"/>
</dbReference>
<dbReference type="NCBIfam" id="TIGR00350">
    <property type="entry name" value="lytR_cpsA_psr"/>
    <property type="match status" value="1"/>
</dbReference>
<dbReference type="EMBL" id="AP022577">
    <property type="protein sequence ID" value="BBX85860.1"/>
    <property type="molecule type" value="Genomic_DNA"/>
</dbReference>